<dbReference type="OrthoDB" id="10281141at2759"/>
<evidence type="ECO:0000313" key="3">
    <source>
        <dbReference type="Proteomes" id="UP000663891"/>
    </source>
</evidence>
<gene>
    <name evidence="2" type="ORF">OKA104_LOCUS22059</name>
    <name evidence="1" type="ORF">VCS650_LOCUS14692</name>
</gene>
<protein>
    <submittedName>
        <fullName evidence="1">Uncharacterized protein</fullName>
    </submittedName>
</protein>
<sequence>MSYPGAGVGVAAPRFVHSCNIENKSSDNVTVQIVYHNVAREGGLVESVTSNFDIPASGNYQVVERVQDHGSFTTRNTIESIEITRADGQTQKLTAPFDGVFSPQLDWLFVIDENQIHSVKKND</sequence>
<evidence type="ECO:0000313" key="1">
    <source>
        <dbReference type="EMBL" id="CAF1000360.1"/>
    </source>
</evidence>
<dbReference type="AlphaFoldDB" id="A0A814GS76"/>
<dbReference type="Proteomes" id="UP000663881">
    <property type="component" value="Unassembled WGS sequence"/>
</dbReference>
<dbReference type="EMBL" id="CAJNON010000124">
    <property type="protein sequence ID" value="CAF1000360.1"/>
    <property type="molecule type" value="Genomic_DNA"/>
</dbReference>
<evidence type="ECO:0000313" key="2">
    <source>
        <dbReference type="EMBL" id="CAF3861380.1"/>
    </source>
</evidence>
<comment type="caution">
    <text evidence="1">The sequence shown here is derived from an EMBL/GenBank/DDBJ whole genome shotgun (WGS) entry which is preliminary data.</text>
</comment>
<dbReference type="Proteomes" id="UP000663891">
    <property type="component" value="Unassembled WGS sequence"/>
</dbReference>
<organism evidence="1 3">
    <name type="scientific">Adineta steineri</name>
    <dbReference type="NCBI Taxonomy" id="433720"/>
    <lineage>
        <taxon>Eukaryota</taxon>
        <taxon>Metazoa</taxon>
        <taxon>Spiralia</taxon>
        <taxon>Gnathifera</taxon>
        <taxon>Rotifera</taxon>
        <taxon>Eurotatoria</taxon>
        <taxon>Bdelloidea</taxon>
        <taxon>Adinetida</taxon>
        <taxon>Adinetidae</taxon>
        <taxon>Adineta</taxon>
    </lineage>
</organism>
<dbReference type="EMBL" id="CAJOAY010001581">
    <property type="protein sequence ID" value="CAF3861380.1"/>
    <property type="molecule type" value="Genomic_DNA"/>
</dbReference>
<proteinExistence type="predicted"/>
<accession>A0A814GS76</accession>
<name>A0A814GS76_9BILA</name>
<reference evidence="1" key="1">
    <citation type="submission" date="2021-02" db="EMBL/GenBank/DDBJ databases">
        <authorList>
            <person name="Nowell W R."/>
        </authorList>
    </citation>
    <scope>NUCLEOTIDE SEQUENCE</scope>
</reference>